<keyword evidence="1" id="KW-1133">Transmembrane helix</keyword>
<evidence type="ECO:0000256" key="1">
    <source>
        <dbReference type="SAM" id="Phobius"/>
    </source>
</evidence>
<keyword evidence="1" id="KW-0472">Membrane</keyword>
<keyword evidence="3" id="KW-1185">Reference proteome</keyword>
<dbReference type="Proteomes" id="UP001153365">
    <property type="component" value="Unassembled WGS sequence"/>
</dbReference>
<keyword evidence="1" id="KW-0812">Transmembrane</keyword>
<dbReference type="EMBL" id="CALTRL010005889">
    <property type="protein sequence ID" value="CAH7687611.1"/>
    <property type="molecule type" value="Genomic_DNA"/>
</dbReference>
<protein>
    <submittedName>
        <fullName evidence="2">Expressed protein</fullName>
    </submittedName>
</protein>
<dbReference type="AlphaFoldDB" id="A0AAV0BMN6"/>
<gene>
    <name evidence="2" type="ORF">PPACK8108_LOCUS22421</name>
</gene>
<feature type="transmembrane region" description="Helical" evidence="1">
    <location>
        <begin position="6"/>
        <end position="26"/>
    </location>
</feature>
<feature type="transmembrane region" description="Helical" evidence="1">
    <location>
        <begin position="139"/>
        <end position="159"/>
    </location>
</feature>
<proteinExistence type="predicted"/>
<reference evidence="2" key="1">
    <citation type="submission" date="2022-06" db="EMBL/GenBank/DDBJ databases">
        <authorList>
            <consortium name="SYNGENTA / RWTH Aachen University"/>
        </authorList>
    </citation>
    <scope>NUCLEOTIDE SEQUENCE</scope>
</reference>
<evidence type="ECO:0000313" key="2">
    <source>
        <dbReference type="EMBL" id="CAH7687611.1"/>
    </source>
</evidence>
<name>A0AAV0BMN6_PHAPC</name>
<comment type="caution">
    <text evidence="2">The sequence shown here is derived from an EMBL/GenBank/DDBJ whole genome shotgun (WGS) entry which is preliminary data.</text>
</comment>
<organism evidence="2 3">
    <name type="scientific">Phakopsora pachyrhizi</name>
    <name type="common">Asian soybean rust disease fungus</name>
    <dbReference type="NCBI Taxonomy" id="170000"/>
    <lineage>
        <taxon>Eukaryota</taxon>
        <taxon>Fungi</taxon>
        <taxon>Dikarya</taxon>
        <taxon>Basidiomycota</taxon>
        <taxon>Pucciniomycotina</taxon>
        <taxon>Pucciniomycetes</taxon>
        <taxon>Pucciniales</taxon>
        <taxon>Phakopsoraceae</taxon>
        <taxon>Phakopsora</taxon>
    </lineage>
</organism>
<feature type="transmembrane region" description="Helical" evidence="1">
    <location>
        <begin position="95"/>
        <end position="119"/>
    </location>
</feature>
<evidence type="ECO:0000313" key="3">
    <source>
        <dbReference type="Proteomes" id="UP001153365"/>
    </source>
</evidence>
<accession>A0AAV0BMN6</accession>
<sequence>MALRFGCSLFLALLSIMFFIIHIKFVRSLKLKRKISGIVTHAPVIDVSEFNNKKTNETTEDEIKLPTSLPQKRRPSIEKLIVSSQSRLNGSWGDAAALVFAAMLSISHILVYVLMVITYTRISEVKRTPSSRAYWLTNVALVNNTIFSLTGFLSNWVFWHKSRQTHFRMLYKEENISESKMKISPKFSQYLESVSHNKTNT</sequence>